<evidence type="ECO:0000313" key="3">
    <source>
        <dbReference type="EMBL" id="MBY6275085.1"/>
    </source>
</evidence>
<comment type="caution">
    <text evidence="4">The sequence shown here is derived from an EMBL/GenBank/DDBJ whole genome shotgun (WGS) entry which is preliminary data.</text>
</comment>
<dbReference type="Proteomes" id="UP000194267">
    <property type="component" value="Unassembled WGS sequence"/>
</dbReference>
<protein>
    <submittedName>
        <fullName evidence="4">Uncharacterized protein</fullName>
    </submittedName>
</protein>
<reference evidence="4" key="1">
    <citation type="submission" date="2016-04" db="EMBL/GenBank/DDBJ databases">
        <authorList>
            <person name="Evans L.H."/>
            <person name="Alamgir A."/>
            <person name="Owens N."/>
            <person name="Weber N.D."/>
            <person name="Virtaneva K."/>
            <person name="Barbian K."/>
            <person name="Babar A."/>
            <person name="Rosenke K."/>
        </authorList>
    </citation>
    <scope>NUCLEOTIDE SEQUENCE [LARGE SCALE GENOMIC DNA]</scope>
    <source>
        <strain evidence="4">G2</strain>
    </source>
</reference>
<feature type="transmembrane region" description="Helical" evidence="1">
    <location>
        <begin position="303"/>
        <end position="328"/>
    </location>
</feature>
<dbReference type="Gene3D" id="2.60.40.3680">
    <property type="match status" value="1"/>
</dbReference>
<organism evidence="4 5">
    <name type="scientific">Symbiobacterium thermophilum</name>
    <dbReference type="NCBI Taxonomy" id="2734"/>
    <lineage>
        <taxon>Bacteria</taxon>
        <taxon>Bacillati</taxon>
        <taxon>Bacillota</taxon>
        <taxon>Clostridia</taxon>
        <taxon>Eubacteriales</taxon>
        <taxon>Symbiobacteriaceae</taxon>
        <taxon>Symbiobacterium</taxon>
    </lineage>
</organism>
<dbReference type="AlphaFoldDB" id="A0A1Y2T620"/>
<evidence type="ECO:0000313" key="4">
    <source>
        <dbReference type="EMBL" id="OTA41900.1"/>
    </source>
</evidence>
<keyword evidence="1" id="KW-0472">Membrane</keyword>
<reference evidence="3" key="3">
    <citation type="submission" date="2017-11" db="EMBL/GenBank/DDBJ databases">
        <title>Three new genomes from thermophilic consortium.</title>
        <authorList>
            <person name="Quaggio R."/>
            <person name="Amgarten D."/>
            <person name="Setubal J.C."/>
        </authorList>
    </citation>
    <scope>NUCLEOTIDE SEQUENCE</scope>
    <source>
        <strain evidence="3">ZCTH01-B2</strain>
    </source>
</reference>
<name>A0A1Y2T620_SYMTR</name>
<feature type="chain" id="PRO_5012553710" evidence="2">
    <location>
        <begin position="30"/>
        <end position="379"/>
    </location>
</feature>
<dbReference type="RefSeq" id="WP_273377765.1">
    <property type="nucleotide sequence ID" value="NZ_PIUK01000012.1"/>
</dbReference>
<keyword evidence="1" id="KW-1133">Transmembrane helix</keyword>
<feature type="transmembrane region" description="Helical" evidence="1">
    <location>
        <begin position="340"/>
        <end position="363"/>
    </location>
</feature>
<keyword evidence="2" id="KW-0732">Signal</keyword>
<gene>
    <name evidence="4" type="ORF">A6D92_02970</name>
    <name evidence="3" type="ORF">CWE10_02555</name>
</gene>
<dbReference type="EMBL" id="PIUK01000012">
    <property type="protein sequence ID" value="MBY6275085.1"/>
    <property type="molecule type" value="Genomic_DNA"/>
</dbReference>
<proteinExistence type="predicted"/>
<sequence>MVRLTRCRRRTLWLLAALALALLPAGALANAGPPRRAGDTGGPLLPGTSDQVHVLGEELRFDLGPDLGSATVTARYRLANRGPDLEDQRFVFVVQDVGGRTDLAVSWNGEPVPVRLGMDQLGPEELAEMARAWTSVDQWLDPVTGEPYEAEFYGSDPVLRYYLFSLDMPAGAEGELAVTYDHTAGSDRTRYTYRVHHYSYLLLPARGWASFGPLQIRVAAPAGSRYYFAANLDFRDEGGEYVAEYPGLPEANLTFAVMNRAGLFLGPQPGPYYGLGFALVLVLSAAVGVGIGRLAGRLPRPALATGVGVLAALVPTGPALVWLSVLLLSSGLPQLRDQAYASALAGFATGLVGAALCAAVAGWTARGTWRRRRPAGGPG</sequence>
<feature type="signal peptide" evidence="2">
    <location>
        <begin position="1"/>
        <end position="29"/>
    </location>
</feature>
<dbReference type="Proteomes" id="UP000732377">
    <property type="component" value="Unassembled WGS sequence"/>
</dbReference>
<feature type="transmembrane region" description="Helical" evidence="1">
    <location>
        <begin position="272"/>
        <end position="291"/>
    </location>
</feature>
<evidence type="ECO:0000256" key="2">
    <source>
        <dbReference type="SAM" id="SignalP"/>
    </source>
</evidence>
<evidence type="ECO:0000313" key="5">
    <source>
        <dbReference type="Proteomes" id="UP000194267"/>
    </source>
</evidence>
<evidence type="ECO:0000256" key="1">
    <source>
        <dbReference type="SAM" id="Phobius"/>
    </source>
</evidence>
<reference evidence="5" key="2">
    <citation type="submission" date="2016-04" db="EMBL/GenBank/DDBJ databases">
        <authorList>
            <person name="Antunes L.P."/>
            <person name="Martins L.F."/>
            <person name="Pereira R.V."/>
            <person name="Thomas A.M."/>
            <person name="Barbosa D."/>
            <person name="Nascimento L."/>
            <person name="Silva G.M."/>
            <person name="Condomitti G.W."/>
            <person name="Digiampietri L.A."/>
            <person name="Lombardi K.C."/>
            <person name="Ramos P.L."/>
            <person name="Quaggio R.B."/>
            <person name="Oliveira J.C."/>
            <person name="Pascon R.C."/>
            <person name="Cruz J.B."/>
            <person name="Silva A.M."/>
            <person name="Setubal J.C."/>
        </authorList>
    </citation>
    <scope>NUCLEOTIDE SEQUENCE [LARGE SCALE GENOMIC DNA]</scope>
</reference>
<keyword evidence="1" id="KW-0812">Transmembrane</keyword>
<dbReference type="EMBL" id="LWLV01000162">
    <property type="protein sequence ID" value="OTA41900.1"/>
    <property type="molecule type" value="Genomic_DNA"/>
</dbReference>
<accession>A0A1Y2T620</accession>